<protein>
    <submittedName>
        <fullName evidence="2">Uncharacterized protein</fullName>
    </submittedName>
</protein>
<dbReference type="Proteomes" id="UP001339167">
    <property type="component" value="Unassembled WGS sequence"/>
</dbReference>
<sequence length="71" mass="7891">MLGIIAIITAMFVFIAAAGLFLRFMTDLWIHKKLNANALVKSVLCMAAAISIFLLISNNPDWVHFEVVIVE</sequence>
<evidence type="ECO:0000313" key="3">
    <source>
        <dbReference type="Proteomes" id="UP001339167"/>
    </source>
</evidence>
<dbReference type="RefSeq" id="WP_330086622.1">
    <property type="nucleotide sequence ID" value="NZ_JAUGZK010000002.1"/>
</dbReference>
<keyword evidence="1" id="KW-1133">Transmembrane helix</keyword>
<organism evidence="2 3">
    <name type="scientific">Alkalimonas mucilaginosa</name>
    <dbReference type="NCBI Taxonomy" id="3057676"/>
    <lineage>
        <taxon>Bacteria</taxon>
        <taxon>Pseudomonadati</taxon>
        <taxon>Pseudomonadota</taxon>
        <taxon>Gammaproteobacteria</taxon>
        <taxon>Alkalimonas</taxon>
    </lineage>
</organism>
<evidence type="ECO:0000256" key="1">
    <source>
        <dbReference type="SAM" id="Phobius"/>
    </source>
</evidence>
<reference evidence="2 3" key="1">
    <citation type="submission" date="2023-06" db="EMBL/GenBank/DDBJ databases">
        <title>Alkalimonas sp., MEB004 an alkaliphilic bacterium isolated from Lonar Lake, India.</title>
        <authorList>
            <person name="Joshi A."/>
            <person name="Thite S."/>
        </authorList>
    </citation>
    <scope>NUCLEOTIDE SEQUENCE [LARGE SCALE GENOMIC DNA]</scope>
    <source>
        <strain evidence="2 3">MEB004</strain>
    </source>
</reference>
<keyword evidence="3" id="KW-1185">Reference proteome</keyword>
<evidence type="ECO:0000313" key="2">
    <source>
        <dbReference type="EMBL" id="MEE2023266.1"/>
    </source>
</evidence>
<comment type="caution">
    <text evidence="2">The sequence shown here is derived from an EMBL/GenBank/DDBJ whole genome shotgun (WGS) entry which is preliminary data.</text>
</comment>
<keyword evidence="1" id="KW-0812">Transmembrane</keyword>
<proteinExistence type="predicted"/>
<dbReference type="EMBL" id="JAUGZK010000002">
    <property type="protein sequence ID" value="MEE2023266.1"/>
    <property type="molecule type" value="Genomic_DNA"/>
</dbReference>
<name>A0ABU7JC40_9GAMM</name>
<feature type="transmembrane region" description="Helical" evidence="1">
    <location>
        <begin position="6"/>
        <end position="26"/>
    </location>
</feature>
<keyword evidence="1" id="KW-0472">Membrane</keyword>
<feature type="transmembrane region" description="Helical" evidence="1">
    <location>
        <begin position="38"/>
        <end position="56"/>
    </location>
</feature>
<gene>
    <name evidence="2" type="ORF">QWF21_03340</name>
</gene>
<accession>A0ABU7JC40</accession>